<accession>A0A146K4V5</accession>
<feature type="non-terminal residue" evidence="2">
    <location>
        <position position="1"/>
    </location>
</feature>
<sequence length="309" mass="35886">IITNKNFSFKQLKNYGEIDSHQLGPYILFLGGGNLSLEQNFLERHPNIDPTRVIASVYDDFDIDQKNPLAIQNYKMEDKRDNAKELLQKGAIVVQNLDATKLSNEQVVEKLTLCPMNDQFMRQDMLFCSIDKVSIVFFSHPATSNYGGNGTDLLIKQFLQSAFDANIQTIHLPLGRRSLRWRKKSGVRYNTYEQHLHPQFNRYVGFLNKMYDLENLLMPIQQQKYLKLTKKVNFANPQYVELTDNDKLPEWTHQSTCGKKNIKLLQITGSVDHIFKIEPQPANEQVEITPENRYNSNFNSDEESDELEF</sequence>
<dbReference type="EMBL" id="GDID01005940">
    <property type="protein sequence ID" value="JAP90666.1"/>
    <property type="molecule type" value="Transcribed_RNA"/>
</dbReference>
<protein>
    <submittedName>
        <fullName evidence="2">Uncharacterized protein</fullName>
    </submittedName>
</protein>
<reference evidence="2" key="1">
    <citation type="submission" date="2015-07" db="EMBL/GenBank/DDBJ databases">
        <title>Adaptation to a free-living lifestyle via gene acquisitions in the diplomonad Trepomonas sp. PC1.</title>
        <authorList>
            <person name="Xu F."/>
            <person name="Jerlstrom-Hultqvist J."/>
            <person name="Kolisko M."/>
            <person name="Simpson A.G.B."/>
            <person name="Roger A.J."/>
            <person name="Svard S.G."/>
            <person name="Andersson J.O."/>
        </authorList>
    </citation>
    <scope>NUCLEOTIDE SEQUENCE</scope>
    <source>
        <strain evidence="2">PC1</strain>
    </source>
</reference>
<name>A0A146K4V5_9EUKA</name>
<dbReference type="AlphaFoldDB" id="A0A146K4V5"/>
<feature type="non-terminal residue" evidence="2">
    <location>
        <position position="309"/>
    </location>
</feature>
<gene>
    <name evidence="2" type="ORF">TPC1_20035</name>
</gene>
<feature type="region of interest" description="Disordered" evidence="1">
    <location>
        <begin position="286"/>
        <end position="309"/>
    </location>
</feature>
<feature type="compositionally biased region" description="Acidic residues" evidence="1">
    <location>
        <begin position="300"/>
        <end position="309"/>
    </location>
</feature>
<proteinExistence type="predicted"/>
<evidence type="ECO:0000313" key="2">
    <source>
        <dbReference type="EMBL" id="JAP90666.1"/>
    </source>
</evidence>
<evidence type="ECO:0000256" key="1">
    <source>
        <dbReference type="SAM" id="MobiDB-lite"/>
    </source>
</evidence>
<organism evidence="2">
    <name type="scientific">Trepomonas sp. PC1</name>
    <dbReference type="NCBI Taxonomy" id="1076344"/>
    <lineage>
        <taxon>Eukaryota</taxon>
        <taxon>Metamonada</taxon>
        <taxon>Diplomonadida</taxon>
        <taxon>Hexamitidae</taxon>
        <taxon>Hexamitinae</taxon>
        <taxon>Trepomonas</taxon>
    </lineage>
</organism>